<evidence type="ECO:0000313" key="2">
    <source>
        <dbReference type="EMBL" id="MBB4642202.1"/>
    </source>
</evidence>
<dbReference type="RefSeq" id="WP_184475984.1">
    <property type="nucleotide sequence ID" value="NZ_JACHOV010000009.1"/>
</dbReference>
<dbReference type="InterPro" id="IPR029045">
    <property type="entry name" value="ClpP/crotonase-like_dom_sf"/>
</dbReference>
<gene>
    <name evidence="2" type="ORF">HNQ99_002524</name>
</gene>
<dbReference type="GO" id="GO:0003824">
    <property type="term" value="F:catalytic activity"/>
    <property type="evidence" value="ECO:0007669"/>
    <property type="project" value="UniProtKB-ARBA"/>
</dbReference>
<dbReference type="PANTHER" id="PTHR43802">
    <property type="entry name" value="ENOYL-COA HYDRATASE"/>
    <property type="match status" value="1"/>
</dbReference>
<dbReference type="SUPFAM" id="SSF52096">
    <property type="entry name" value="ClpP/crotonase"/>
    <property type="match status" value="1"/>
</dbReference>
<dbReference type="CDD" id="cd06558">
    <property type="entry name" value="crotonase-like"/>
    <property type="match status" value="1"/>
</dbReference>
<dbReference type="Pfam" id="PF00378">
    <property type="entry name" value="ECH_1"/>
    <property type="match status" value="1"/>
</dbReference>
<dbReference type="Gene3D" id="3.90.226.10">
    <property type="entry name" value="2-enoyl-CoA Hydratase, Chain A, domain 1"/>
    <property type="match status" value="1"/>
</dbReference>
<dbReference type="AlphaFoldDB" id="A0A840HV82"/>
<dbReference type="InterPro" id="IPR001753">
    <property type="entry name" value="Enoyl-CoA_hydra/iso"/>
</dbReference>
<organism evidence="2 3">
    <name type="scientific">Rhizorhapis suberifaciens</name>
    <name type="common">corky root of lettuce</name>
    <dbReference type="NCBI Taxonomy" id="13656"/>
    <lineage>
        <taxon>Bacteria</taxon>
        <taxon>Pseudomonadati</taxon>
        <taxon>Pseudomonadota</taxon>
        <taxon>Alphaproteobacteria</taxon>
        <taxon>Sphingomonadales</taxon>
        <taxon>Sphingomonadaceae</taxon>
        <taxon>Rhizorhapis</taxon>
    </lineage>
</organism>
<proteinExistence type="inferred from homology"/>
<dbReference type="PANTHER" id="PTHR43802:SF1">
    <property type="entry name" value="IP11341P-RELATED"/>
    <property type="match status" value="1"/>
</dbReference>
<comment type="similarity">
    <text evidence="1">Belongs to the enoyl-CoA hydratase/isomerase family.</text>
</comment>
<evidence type="ECO:0000256" key="1">
    <source>
        <dbReference type="ARBA" id="ARBA00005254"/>
    </source>
</evidence>
<comment type="caution">
    <text evidence="2">The sequence shown here is derived from an EMBL/GenBank/DDBJ whole genome shotgun (WGS) entry which is preliminary data.</text>
</comment>
<name>A0A840HV82_9SPHN</name>
<dbReference type="EMBL" id="JACHOV010000009">
    <property type="protein sequence ID" value="MBB4642202.1"/>
    <property type="molecule type" value="Genomic_DNA"/>
</dbReference>
<accession>A0A840HV82</accession>
<evidence type="ECO:0000313" key="3">
    <source>
        <dbReference type="Proteomes" id="UP000575068"/>
    </source>
</evidence>
<reference evidence="2 3" key="1">
    <citation type="submission" date="2020-08" db="EMBL/GenBank/DDBJ databases">
        <title>Genomic Encyclopedia of Type Strains, Phase IV (KMG-IV): sequencing the most valuable type-strain genomes for metagenomic binning, comparative biology and taxonomic classification.</title>
        <authorList>
            <person name="Goeker M."/>
        </authorList>
    </citation>
    <scope>NUCLEOTIDE SEQUENCE [LARGE SCALE GENOMIC DNA]</scope>
    <source>
        <strain evidence="2 3">DSM 7465</strain>
    </source>
</reference>
<sequence>MKQFKTLGYDVDHAIATITLNRPDRMNALTDEMANDLIAAFDADDAVKAVIVTGASNRAFCAGADIGQGRALFDYSQRPQATAASARGEPLHI</sequence>
<dbReference type="Proteomes" id="UP000575068">
    <property type="component" value="Unassembled WGS sequence"/>
</dbReference>
<protein>
    <submittedName>
        <fullName evidence="2">Enoyl-CoA hydratase/carnithine racemase</fullName>
    </submittedName>
</protein>
<keyword evidence="3" id="KW-1185">Reference proteome</keyword>